<evidence type="ECO:0000256" key="4">
    <source>
        <dbReference type="PIRSR" id="PIRSR640255-1"/>
    </source>
</evidence>
<evidence type="ECO:0008006" key="11">
    <source>
        <dbReference type="Google" id="ProtNLM"/>
    </source>
</evidence>
<dbReference type="GO" id="GO:0046872">
    <property type="term" value="F:metal ion binding"/>
    <property type="evidence" value="ECO:0007669"/>
    <property type="project" value="UniProtKB-KW"/>
</dbReference>
<dbReference type="InterPro" id="IPR044929">
    <property type="entry name" value="DNA/RNA_non-sp_Endonuclease_sf"/>
</dbReference>
<dbReference type="InterPro" id="IPR020821">
    <property type="entry name" value="ENPP1-3/EXOG-like_nuc-like"/>
</dbReference>
<feature type="active site" description="Proton acceptor" evidence="4">
    <location>
        <position position="199"/>
    </location>
</feature>
<keyword evidence="3" id="KW-0255">Endonuclease</keyword>
<evidence type="ECO:0000313" key="10">
    <source>
        <dbReference type="RefSeq" id="XP_002137385.3"/>
    </source>
</evidence>
<keyword evidence="2" id="KW-0540">Nuclease</keyword>
<dbReference type="FunCoup" id="A0A6I8V2P4">
    <property type="interactions" value="1"/>
</dbReference>
<reference evidence="9" key="1">
    <citation type="submission" date="2024-06" db="UniProtKB">
        <authorList>
            <consortium name="RefSeq"/>
        </authorList>
    </citation>
    <scope>NUCLEOTIDE SEQUENCE [LARGE SCALE GENOMIC DNA]</scope>
    <source>
        <strain evidence="9">MV2-25</strain>
    </source>
</reference>
<dbReference type="Pfam" id="PF01223">
    <property type="entry name" value="Endonuclease_NS"/>
    <property type="match status" value="1"/>
</dbReference>
<feature type="domain" description="ENPP1-3/EXOG-like endonuclease/phosphodiesterase" evidence="7">
    <location>
        <begin position="121"/>
        <end position="326"/>
    </location>
</feature>
<keyword evidence="9" id="KW-1185">Reference proteome</keyword>
<dbReference type="InParanoid" id="A0A6I8V2P4"/>
<dbReference type="InterPro" id="IPR001604">
    <property type="entry name" value="Endo_G_ENPP1-like_dom"/>
</dbReference>
<dbReference type="GO" id="GO:0005743">
    <property type="term" value="C:mitochondrial inner membrane"/>
    <property type="evidence" value="ECO:0007669"/>
    <property type="project" value="TreeGrafter"/>
</dbReference>
<feature type="binding site" evidence="5">
    <location>
        <position position="229"/>
    </location>
    <ligand>
        <name>Mg(2+)</name>
        <dbReference type="ChEBI" id="CHEBI:18420"/>
        <note>catalytic</note>
    </ligand>
</feature>
<name>A0A6I8V2P4_DROPS</name>
<dbReference type="Proteomes" id="UP000001819">
    <property type="component" value="Chromosome 2"/>
</dbReference>
<protein>
    <recommendedName>
        <fullName evidence="11">Endonuclease</fullName>
    </recommendedName>
</protein>
<dbReference type="SUPFAM" id="SSF54060">
    <property type="entry name" value="His-Me finger endonucleases"/>
    <property type="match status" value="1"/>
</dbReference>
<evidence type="ECO:0000313" key="9">
    <source>
        <dbReference type="Proteomes" id="UP000001819"/>
    </source>
</evidence>
<sequence>MIYVRCLCLSLSLFVLLGSARPDCVLSKHDLSQTNRVFATRDGLSYHLFRKDVVPNSAQVHSICNYNDIVISTCTANGFHPVLKTAGCKKPTTPIVEEVNDASCPYKMYRVGYRFENVAFLEIYRSCYNPDKVQAHFTIYMAQTSTSAVERPMHFNTDRIISGAAAASFQNTQIYSRYNALLGRQTYFAAGTNMFDRGHLTPSLDFAFKASRGQTNKYINLIPQFKTINRGNWKTIENWVRRQLSERHFDALKVCTGVLGVLELYSSTYRADIPMFLINNNKNPIPKWIYKIVSHISGRKFVFLTYNNAHATTRPTGQAVSNVCRELSCRSLGLKLRNEGTAGYTFCCEPHDFIARNLTRLTGIC</sequence>
<reference evidence="10" key="2">
    <citation type="submission" date="2025-08" db="UniProtKB">
        <authorList>
            <consortium name="RefSeq"/>
        </authorList>
    </citation>
    <scope>IDENTIFICATION</scope>
    <source>
        <strain evidence="10">MV-25-SWS-2005</strain>
        <tissue evidence="10">Whole body</tissue>
    </source>
</reference>
<feature type="chain" id="PRO_5026316534" description="Endonuclease" evidence="6">
    <location>
        <begin position="23"/>
        <end position="365"/>
    </location>
</feature>
<dbReference type="AlphaFoldDB" id="A0A6I8V2P4"/>
<dbReference type="GO" id="GO:0004521">
    <property type="term" value="F:RNA endonuclease activity"/>
    <property type="evidence" value="ECO:0007669"/>
    <property type="project" value="TreeGrafter"/>
</dbReference>
<proteinExistence type="inferred from homology"/>
<organism evidence="9 10">
    <name type="scientific">Drosophila pseudoobscura pseudoobscura</name>
    <name type="common">Fruit fly</name>
    <dbReference type="NCBI Taxonomy" id="46245"/>
    <lineage>
        <taxon>Eukaryota</taxon>
        <taxon>Metazoa</taxon>
        <taxon>Ecdysozoa</taxon>
        <taxon>Arthropoda</taxon>
        <taxon>Hexapoda</taxon>
        <taxon>Insecta</taxon>
        <taxon>Pterygota</taxon>
        <taxon>Neoptera</taxon>
        <taxon>Endopterygota</taxon>
        <taxon>Diptera</taxon>
        <taxon>Brachycera</taxon>
        <taxon>Muscomorpha</taxon>
        <taxon>Ephydroidea</taxon>
        <taxon>Drosophilidae</taxon>
        <taxon>Drosophila</taxon>
        <taxon>Sophophora</taxon>
    </lineage>
</organism>
<dbReference type="InterPro" id="IPR044925">
    <property type="entry name" value="His-Me_finger_sf"/>
</dbReference>
<gene>
    <name evidence="10" type="primary">LOC6897213</name>
</gene>
<evidence type="ECO:0000256" key="2">
    <source>
        <dbReference type="ARBA" id="ARBA00022722"/>
    </source>
</evidence>
<keyword evidence="6" id="KW-0732">Signal</keyword>
<accession>A0A6I8V2P4</accession>
<keyword evidence="5" id="KW-0479">Metal-binding</keyword>
<dbReference type="SMART" id="SM00892">
    <property type="entry name" value="Endonuclease_NS"/>
    <property type="match status" value="1"/>
</dbReference>
<dbReference type="SMART" id="SM00477">
    <property type="entry name" value="NUC"/>
    <property type="match status" value="1"/>
</dbReference>
<dbReference type="GO" id="GO:0003676">
    <property type="term" value="F:nucleic acid binding"/>
    <property type="evidence" value="ECO:0007669"/>
    <property type="project" value="InterPro"/>
</dbReference>
<dbReference type="KEGG" id="dpo:6897213"/>
<evidence type="ECO:0000259" key="7">
    <source>
        <dbReference type="SMART" id="SM00477"/>
    </source>
</evidence>
<keyword evidence="3" id="KW-0378">Hydrolase</keyword>
<evidence type="ECO:0000256" key="6">
    <source>
        <dbReference type="SAM" id="SignalP"/>
    </source>
</evidence>
<dbReference type="GO" id="GO:0006309">
    <property type="term" value="P:apoptotic DNA fragmentation"/>
    <property type="evidence" value="ECO:0007669"/>
    <property type="project" value="TreeGrafter"/>
</dbReference>
<evidence type="ECO:0000256" key="3">
    <source>
        <dbReference type="ARBA" id="ARBA00022759"/>
    </source>
</evidence>
<dbReference type="PANTHER" id="PTHR13966">
    <property type="entry name" value="ENDONUCLEASE RELATED"/>
    <property type="match status" value="1"/>
</dbReference>
<dbReference type="PANTHER" id="PTHR13966:SF17">
    <property type="entry name" value="ENDONUCLEASE-RELATED"/>
    <property type="match status" value="1"/>
</dbReference>
<evidence type="ECO:0000259" key="8">
    <source>
        <dbReference type="SMART" id="SM00892"/>
    </source>
</evidence>
<dbReference type="RefSeq" id="XP_002137385.3">
    <property type="nucleotide sequence ID" value="XM_002137349.3"/>
</dbReference>
<evidence type="ECO:0000256" key="5">
    <source>
        <dbReference type="PIRSR" id="PIRSR640255-2"/>
    </source>
</evidence>
<feature type="domain" description="DNA/RNA non-specific endonuclease/pyrophosphatase/phosphodiesterase" evidence="8">
    <location>
        <begin position="120"/>
        <end position="353"/>
    </location>
</feature>
<dbReference type="GO" id="GO:0000014">
    <property type="term" value="F:single-stranded DNA endodeoxyribonuclease activity"/>
    <property type="evidence" value="ECO:0007669"/>
    <property type="project" value="TreeGrafter"/>
</dbReference>
<comment type="similarity">
    <text evidence="1">Belongs to the DNA/RNA non-specific endonuclease family.</text>
</comment>
<feature type="signal peptide" evidence="6">
    <location>
        <begin position="1"/>
        <end position="22"/>
    </location>
</feature>
<evidence type="ECO:0000256" key="1">
    <source>
        <dbReference type="ARBA" id="ARBA00010052"/>
    </source>
</evidence>
<dbReference type="Gene3D" id="3.40.570.10">
    <property type="entry name" value="Extracellular Endonuclease, subunit A"/>
    <property type="match status" value="1"/>
</dbReference>
<dbReference type="InterPro" id="IPR040255">
    <property type="entry name" value="Non-specific_endonuclease"/>
</dbReference>
<dbReference type="GO" id="GO:0005634">
    <property type="term" value="C:nucleus"/>
    <property type="evidence" value="ECO:0007669"/>
    <property type="project" value="TreeGrafter"/>
</dbReference>